<gene>
    <name evidence="2" type="ORF">SS1G_03750</name>
</gene>
<evidence type="ECO:0000313" key="2">
    <source>
        <dbReference type="EMBL" id="EDO01276.1"/>
    </source>
</evidence>
<feature type="region of interest" description="Disordered" evidence="1">
    <location>
        <begin position="1"/>
        <end position="27"/>
    </location>
</feature>
<dbReference type="Proteomes" id="UP000001312">
    <property type="component" value="Unassembled WGS sequence"/>
</dbReference>
<accession>A7EEL0</accession>
<dbReference type="InParanoid" id="A7EEL0"/>
<dbReference type="AlphaFoldDB" id="A7EEL0"/>
<dbReference type="KEGG" id="ssl:SS1G_03750"/>
<feature type="compositionally biased region" description="Basic and acidic residues" evidence="1">
    <location>
        <begin position="1"/>
        <end position="13"/>
    </location>
</feature>
<proteinExistence type="predicted"/>
<reference evidence="3" key="1">
    <citation type="journal article" date="2011" name="PLoS Genet.">
        <title>Genomic analysis of the necrotrophic fungal pathogens Sclerotinia sclerotiorum and Botrytis cinerea.</title>
        <authorList>
            <person name="Amselem J."/>
            <person name="Cuomo C.A."/>
            <person name="van Kan J.A."/>
            <person name="Viaud M."/>
            <person name="Benito E.P."/>
            <person name="Couloux A."/>
            <person name="Coutinho P.M."/>
            <person name="de Vries R.P."/>
            <person name="Dyer P.S."/>
            <person name="Fillinger S."/>
            <person name="Fournier E."/>
            <person name="Gout L."/>
            <person name="Hahn M."/>
            <person name="Kohn L."/>
            <person name="Lapalu N."/>
            <person name="Plummer K.M."/>
            <person name="Pradier J.M."/>
            <person name="Quevillon E."/>
            <person name="Sharon A."/>
            <person name="Simon A."/>
            <person name="ten Have A."/>
            <person name="Tudzynski B."/>
            <person name="Tudzynski P."/>
            <person name="Wincker P."/>
            <person name="Andrew M."/>
            <person name="Anthouard V."/>
            <person name="Beever R.E."/>
            <person name="Beffa R."/>
            <person name="Benoit I."/>
            <person name="Bouzid O."/>
            <person name="Brault B."/>
            <person name="Chen Z."/>
            <person name="Choquer M."/>
            <person name="Collemare J."/>
            <person name="Cotton P."/>
            <person name="Danchin E.G."/>
            <person name="Da Silva C."/>
            <person name="Gautier A."/>
            <person name="Giraud C."/>
            <person name="Giraud T."/>
            <person name="Gonzalez C."/>
            <person name="Grossetete S."/>
            <person name="Guldener U."/>
            <person name="Henrissat B."/>
            <person name="Howlett B.J."/>
            <person name="Kodira C."/>
            <person name="Kretschmer M."/>
            <person name="Lappartient A."/>
            <person name="Leroch M."/>
            <person name="Levis C."/>
            <person name="Mauceli E."/>
            <person name="Neuveglise C."/>
            <person name="Oeser B."/>
            <person name="Pearson M."/>
            <person name="Poulain J."/>
            <person name="Poussereau N."/>
            <person name="Quesneville H."/>
            <person name="Rascle C."/>
            <person name="Schumacher J."/>
            <person name="Segurens B."/>
            <person name="Sexton A."/>
            <person name="Silva E."/>
            <person name="Sirven C."/>
            <person name="Soanes D.M."/>
            <person name="Talbot N.J."/>
            <person name="Templeton M."/>
            <person name="Yandava C."/>
            <person name="Yarden O."/>
            <person name="Zeng Q."/>
            <person name="Rollins J.A."/>
            <person name="Lebrun M.H."/>
            <person name="Dickman M."/>
        </authorList>
    </citation>
    <scope>NUCLEOTIDE SEQUENCE [LARGE SCALE GENOMIC DNA]</scope>
    <source>
        <strain evidence="3">ATCC 18683 / 1980 / Ss-1</strain>
    </source>
</reference>
<dbReference type="GeneID" id="5491478"/>
<dbReference type="RefSeq" id="XP_001595661.1">
    <property type="nucleotide sequence ID" value="XM_001595611.1"/>
</dbReference>
<dbReference type="HOGENOM" id="CLU_2623473_0_0_1"/>
<protein>
    <submittedName>
        <fullName evidence="2">Uncharacterized protein</fullName>
    </submittedName>
</protein>
<sequence length="78" mass="9371">MSAHDYRVKKPFDMPKSNETQKSTAKKLKNKENRVYCHCRCRYKASCAVAHIVPCARDRRLKTRRKIRFHDACYRQLK</sequence>
<dbReference type="EMBL" id="CH476624">
    <property type="protein sequence ID" value="EDO01276.1"/>
    <property type="molecule type" value="Genomic_DNA"/>
</dbReference>
<evidence type="ECO:0000313" key="3">
    <source>
        <dbReference type="Proteomes" id="UP000001312"/>
    </source>
</evidence>
<evidence type="ECO:0000256" key="1">
    <source>
        <dbReference type="SAM" id="MobiDB-lite"/>
    </source>
</evidence>
<name>A7EEL0_SCLS1</name>
<keyword evidence="3" id="KW-1185">Reference proteome</keyword>
<organism evidence="2 3">
    <name type="scientific">Sclerotinia sclerotiorum (strain ATCC 18683 / 1980 / Ss-1)</name>
    <name type="common">White mold</name>
    <name type="synonym">Whetzelinia sclerotiorum</name>
    <dbReference type="NCBI Taxonomy" id="665079"/>
    <lineage>
        <taxon>Eukaryota</taxon>
        <taxon>Fungi</taxon>
        <taxon>Dikarya</taxon>
        <taxon>Ascomycota</taxon>
        <taxon>Pezizomycotina</taxon>
        <taxon>Leotiomycetes</taxon>
        <taxon>Helotiales</taxon>
        <taxon>Sclerotiniaceae</taxon>
        <taxon>Sclerotinia</taxon>
    </lineage>
</organism>